<comment type="caution">
    <text evidence="1">The sequence shown here is derived from an EMBL/GenBank/DDBJ whole genome shotgun (WGS) entry which is preliminary data.</text>
</comment>
<dbReference type="Proteomes" id="UP000179840">
    <property type="component" value="Unassembled WGS sequence"/>
</dbReference>
<reference evidence="1 2" key="1">
    <citation type="submission" date="2015-06" db="EMBL/GenBank/DDBJ databases">
        <title>Draft genome sequencing of a biphenyl-degrading bacterium, Janthinobacterium lividum MEG1.</title>
        <authorList>
            <person name="Shimodaira J."/>
            <person name="Hatta T."/>
        </authorList>
    </citation>
    <scope>NUCLEOTIDE SEQUENCE [LARGE SCALE GENOMIC DNA]</scope>
    <source>
        <strain evidence="1 2">MEG1</strain>
        <plasmid evidence="1">pMEG01</plasmid>
    </source>
</reference>
<dbReference type="AlphaFoldDB" id="A0A1S1TZY9"/>
<organism evidence="1 2">
    <name type="scientific">Janthinobacterium lividum</name>
    <dbReference type="NCBI Taxonomy" id="29581"/>
    <lineage>
        <taxon>Bacteria</taxon>
        <taxon>Pseudomonadati</taxon>
        <taxon>Pseudomonadota</taxon>
        <taxon>Betaproteobacteria</taxon>
        <taxon>Burkholderiales</taxon>
        <taxon>Oxalobacteraceae</taxon>
        <taxon>Janthinobacterium</taxon>
    </lineage>
</organism>
<dbReference type="EMBL" id="LFKP01000016">
    <property type="protein sequence ID" value="OHV93815.1"/>
    <property type="molecule type" value="Genomic_DNA"/>
</dbReference>
<accession>A0A1S1TZY9</accession>
<evidence type="ECO:0000313" key="2">
    <source>
        <dbReference type="Proteomes" id="UP000179840"/>
    </source>
</evidence>
<gene>
    <name evidence="1" type="ORF">AKG95_29230</name>
</gene>
<name>A0A1S1TZY9_9BURK</name>
<protein>
    <submittedName>
        <fullName evidence="1">Uncharacterized protein</fullName>
    </submittedName>
</protein>
<sequence length="86" mass="9291">MTLKILEAQRTRSPYTPIANGRTAMLLGGLENAKFECGCGHVFTAFTSQSRLNGGFFFQSSSGVTVECPSCKTMGNLATEDYDDVL</sequence>
<keyword evidence="1" id="KW-0614">Plasmid</keyword>
<evidence type="ECO:0000313" key="1">
    <source>
        <dbReference type="EMBL" id="OHV93815.1"/>
    </source>
</evidence>
<proteinExistence type="predicted"/>
<geneLocation type="plasmid" evidence="1">
    <name>pMEG01</name>
</geneLocation>